<dbReference type="PROSITE" id="PS50181">
    <property type="entry name" value="FBOX"/>
    <property type="match status" value="1"/>
</dbReference>
<keyword evidence="3" id="KW-1185">Reference proteome</keyword>
<protein>
    <recommendedName>
        <fullName evidence="1">F-box domain-containing protein</fullName>
    </recommendedName>
</protein>
<evidence type="ECO:0000313" key="2">
    <source>
        <dbReference type="EMBL" id="PGH14585.1"/>
    </source>
</evidence>
<dbReference type="OrthoDB" id="4191831at2759"/>
<dbReference type="Proteomes" id="UP000223968">
    <property type="component" value="Unassembled WGS sequence"/>
</dbReference>
<dbReference type="AlphaFoldDB" id="A0A2B7Y063"/>
<dbReference type="Gene3D" id="3.80.10.10">
    <property type="entry name" value="Ribonuclease Inhibitor"/>
    <property type="match status" value="1"/>
</dbReference>
<dbReference type="InterPro" id="IPR036047">
    <property type="entry name" value="F-box-like_dom_sf"/>
</dbReference>
<dbReference type="SUPFAM" id="SSF52047">
    <property type="entry name" value="RNI-like"/>
    <property type="match status" value="1"/>
</dbReference>
<gene>
    <name evidence="2" type="ORF">AJ79_02920</name>
</gene>
<dbReference type="EMBL" id="PDNB01000033">
    <property type="protein sequence ID" value="PGH14585.1"/>
    <property type="molecule type" value="Genomic_DNA"/>
</dbReference>
<dbReference type="InterPro" id="IPR032675">
    <property type="entry name" value="LRR_dom_sf"/>
</dbReference>
<evidence type="ECO:0000259" key="1">
    <source>
        <dbReference type="PROSITE" id="PS50181"/>
    </source>
</evidence>
<organism evidence="2 3">
    <name type="scientific">Helicocarpus griseus UAMH5409</name>
    <dbReference type="NCBI Taxonomy" id="1447875"/>
    <lineage>
        <taxon>Eukaryota</taxon>
        <taxon>Fungi</taxon>
        <taxon>Dikarya</taxon>
        <taxon>Ascomycota</taxon>
        <taxon>Pezizomycotina</taxon>
        <taxon>Eurotiomycetes</taxon>
        <taxon>Eurotiomycetidae</taxon>
        <taxon>Onygenales</taxon>
        <taxon>Ajellomycetaceae</taxon>
        <taxon>Helicocarpus</taxon>
    </lineage>
</organism>
<comment type="caution">
    <text evidence="2">The sequence shown here is derived from an EMBL/GenBank/DDBJ whole genome shotgun (WGS) entry which is preliminary data.</text>
</comment>
<feature type="domain" description="F-box" evidence="1">
    <location>
        <begin position="5"/>
        <end position="50"/>
    </location>
</feature>
<dbReference type="InterPro" id="IPR001810">
    <property type="entry name" value="F-box_dom"/>
</dbReference>
<proteinExistence type="predicted"/>
<dbReference type="SUPFAM" id="SSF81383">
    <property type="entry name" value="F-box domain"/>
    <property type="match status" value="1"/>
</dbReference>
<accession>A0A2B7Y063</accession>
<evidence type="ECO:0000313" key="3">
    <source>
        <dbReference type="Proteomes" id="UP000223968"/>
    </source>
</evidence>
<name>A0A2B7Y063_9EURO</name>
<sequence>MVPIPSVFDNIPQELLDKIASALPLSSLAALSAACKPLYFRILPLLYESISLQFYTSECGRGRELHLLHSPVHLFFRTVRQRPLLGTYVKSSCFDIRQTKFHGSTKIVCNKPSPDLCDIWNGLVRELALPFSQKLEADIQLGHPSAFIALLLTQLPNLEKLRLGYGFFQESKQIADMLEFIGSEPLSYRGSRFSSLKEIYVQNDIDGAIAYDDDATTKANRSFLDFPSLELLDIIVQEPRDKRLESVGDKNSKPLLPHLKTLRLTDNGVSMNSLAFVLSTVPSLTTFDYFRAQNIEALKFDRTYRHHHTNHWQLLTSTLSTTHSHTLKHLTIAADSGDIDEWPPHNMDRNWVSTIWLRQGSLSSLSQFTALQNLEAPIAVLLGWYPDFLNRTLRGILPPSLRHLTLNDDLSAYNHTYKWTTWHRKHIEATPDRPRQVHEFSDSTPIFQQLRDYLLPAAPHHKPLNLRSLRLRMREGQHWNLSQLRILEQICREARVLCIVYERMKSYRPRCDRLTGDMREMVIYDPSDPNSGSNEFWEKPDYPSRYYCESTKRFFY</sequence>
<reference evidence="2 3" key="1">
    <citation type="submission" date="2017-10" db="EMBL/GenBank/DDBJ databases">
        <title>Comparative genomics in systemic dimorphic fungi from Ajellomycetaceae.</title>
        <authorList>
            <person name="Munoz J.F."/>
            <person name="Mcewen J.G."/>
            <person name="Clay O.K."/>
            <person name="Cuomo C.A."/>
        </authorList>
    </citation>
    <scope>NUCLEOTIDE SEQUENCE [LARGE SCALE GENOMIC DNA]</scope>
    <source>
        <strain evidence="2 3">UAMH5409</strain>
    </source>
</reference>